<feature type="domain" description="Phosphoribosyltransferase" evidence="3">
    <location>
        <begin position="12"/>
        <end position="133"/>
    </location>
</feature>
<dbReference type="Proteomes" id="UP001221217">
    <property type="component" value="Unassembled WGS sequence"/>
</dbReference>
<dbReference type="AlphaFoldDB" id="A0AAJ1IF04"/>
<evidence type="ECO:0000313" key="5">
    <source>
        <dbReference type="Proteomes" id="UP001221217"/>
    </source>
</evidence>
<proteinExistence type="predicted"/>
<protein>
    <submittedName>
        <fullName evidence="4">Phosphoribosyltransferase</fullName>
    </submittedName>
</protein>
<sequence>MSSEEKIFFTYNDIHNTIQRVAEQIIAEGWDPDVIVAIGTGGFIPARIIKTYLDKPILTVGLKLYDENNQPKKAPEKIQWIDEVEKKLKGRKVLLVDEVDDSRVTLEYCLRELLSDDPSEIAVAVLHNKNKEKRGSIPPEITRYWAGEEIEDKWICYPWDAIDIDSHGK</sequence>
<dbReference type="PANTHER" id="PTHR43363">
    <property type="entry name" value="HYPOXANTHINE PHOSPHORIBOSYLTRANSFERASE"/>
    <property type="match status" value="1"/>
</dbReference>
<dbReference type="Pfam" id="PF00156">
    <property type="entry name" value="Pribosyltran"/>
    <property type="match status" value="1"/>
</dbReference>
<dbReference type="InterPro" id="IPR029057">
    <property type="entry name" value="PRTase-like"/>
</dbReference>
<evidence type="ECO:0000256" key="2">
    <source>
        <dbReference type="ARBA" id="ARBA00022679"/>
    </source>
</evidence>
<keyword evidence="2" id="KW-0808">Transferase</keyword>
<dbReference type="InterPro" id="IPR000836">
    <property type="entry name" value="PRTase_dom"/>
</dbReference>
<dbReference type="PANTHER" id="PTHR43363:SF1">
    <property type="entry name" value="HYPOXANTHINE-GUANINE PHOSPHORIBOSYLTRANSFERASE"/>
    <property type="match status" value="1"/>
</dbReference>
<dbReference type="Gene3D" id="3.40.50.2020">
    <property type="match status" value="1"/>
</dbReference>
<gene>
    <name evidence="4" type="ORF">PQJ61_14930</name>
</gene>
<evidence type="ECO:0000259" key="3">
    <source>
        <dbReference type="Pfam" id="PF00156"/>
    </source>
</evidence>
<comment type="caution">
    <text evidence="4">The sequence shown here is derived from an EMBL/GenBank/DDBJ whole genome shotgun (WGS) entry which is preliminary data.</text>
</comment>
<dbReference type="SUPFAM" id="SSF53271">
    <property type="entry name" value="PRTase-like"/>
    <property type="match status" value="1"/>
</dbReference>
<keyword evidence="1 4" id="KW-0328">Glycosyltransferase</keyword>
<evidence type="ECO:0000256" key="1">
    <source>
        <dbReference type="ARBA" id="ARBA00022676"/>
    </source>
</evidence>
<evidence type="ECO:0000313" key="4">
    <source>
        <dbReference type="EMBL" id="MDC7228055.1"/>
    </source>
</evidence>
<dbReference type="CDD" id="cd06223">
    <property type="entry name" value="PRTases_typeI"/>
    <property type="match status" value="1"/>
</dbReference>
<reference evidence="4 5" key="1">
    <citation type="submission" date="2022-12" db="EMBL/GenBank/DDBJ databases">
        <title>Metagenome assembled genome from gulf of manar.</title>
        <authorList>
            <person name="Kohli P."/>
            <person name="Pk S."/>
            <person name="Venkata Ramana C."/>
            <person name="Sasikala C."/>
        </authorList>
    </citation>
    <scope>NUCLEOTIDE SEQUENCE [LARGE SCALE GENOMIC DNA]</scope>
    <source>
        <strain evidence="4">JB008</strain>
    </source>
</reference>
<organism evidence="4 5">
    <name type="scientific">Candidatus Thalassospirochaeta sargassi</name>
    <dbReference type="NCBI Taxonomy" id="3119039"/>
    <lineage>
        <taxon>Bacteria</taxon>
        <taxon>Pseudomonadati</taxon>
        <taxon>Spirochaetota</taxon>
        <taxon>Spirochaetia</taxon>
        <taxon>Spirochaetales</taxon>
        <taxon>Spirochaetaceae</taxon>
        <taxon>Candidatus Thalassospirochaeta</taxon>
    </lineage>
</organism>
<name>A0AAJ1IF04_9SPIO</name>
<accession>A0AAJ1IF04</accession>
<dbReference type="GO" id="GO:0016757">
    <property type="term" value="F:glycosyltransferase activity"/>
    <property type="evidence" value="ECO:0007669"/>
    <property type="project" value="UniProtKB-KW"/>
</dbReference>
<dbReference type="EMBL" id="JAQQAL010000040">
    <property type="protein sequence ID" value="MDC7228055.1"/>
    <property type="molecule type" value="Genomic_DNA"/>
</dbReference>